<proteinExistence type="predicted"/>
<sequence>MRVRRNTRCARGLCVFIAFNGAHFHASSSLSVLQCLLHCIAAHGGIMRVAVSREIVVLVRERHVSVVKTE</sequence>
<dbReference type="EMBL" id="CCYD01002047">
    <property type="protein sequence ID" value="CEG46446.1"/>
    <property type="molecule type" value="Genomic_DNA"/>
</dbReference>
<dbReference type="GeneID" id="36397902"/>
<dbReference type="RefSeq" id="XP_024582815.1">
    <property type="nucleotide sequence ID" value="XM_024717303.1"/>
</dbReference>
<protein>
    <submittedName>
        <fullName evidence="1">Uncharacterized protein</fullName>
    </submittedName>
</protein>
<keyword evidence="2" id="KW-1185">Reference proteome</keyword>
<dbReference type="Proteomes" id="UP000054928">
    <property type="component" value="Unassembled WGS sequence"/>
</dbReference>
<evidence type="ECO:0000313" key="1">
    <source>
        <dbReference type="EMBL" id="CEG46446.1"/>
    </source>
</evidence>
<name>A0A0P1AXP6_PLAHL</name>
<accession>A0A0P1AXP6</accession>
<dbReference type="AlphaFoldDB" id="A0A0P1AXP6"/>
<organism evidence="1 2">
    <name type="scientific">Plasmopara halstedii</name>
    <name type="common">Downy mildew of sunflower</name>
    <dbReference type="NCBI Taxonomy" id="4781"/>
    <lineage>
        <taxon>Eukaryota</taxon>
        <taxon>Sar</taxon>
        <taxon>Stramenopiles</taxon>
        <taxon>Oomycota</taxon>
        <taxon>Peronosporomycetes</taxon>
        <taxon>Peronosporales</taxon>
        <taxon>Peronosporaceae</taxon>
        <taxon>Plasmopara</taxon>
    </lineage>
</organism>
<evidence type="ECO:0000313" key="2">
    <source>
        <dbReference type="Proteomes" id="UP000054928"/>
    </source>
</evidence>
<reference evidence="2" key="1">
    <citation type="submission" date="2014-09" db="EMBL/GenBank/DDBJ databases">
        <authorList>
            <person name="Sharma Rahul"/>
            <person name="Thines Marco"/>
        </authorList>
    </citation>
    <scope>NUCLEOTIDE SEQUENCE [LARGE SCALE GENOMIC DNA]</scope>
</reference>